<dbReference type="GO" id="GO:0046872">
    <property type="term" value="F:metal ion binding"/>
    <property type="evidence" value="ECO:0007669"/>
    <property type="project" value="UniProtKB-UniRule"/>
</dbReference>
<dbReference type="CDD" id="cd09609">
    <property type="entry name" value="M3B_PepF"/>
    <property type="match status" value="1"/>
</dbReference>
<evidence type="ECO:0000313" key="9">
    <source>
        <dbReference type="EMBL" id="ERL64346.1"/>
    </source>
</evidence>
<name>U4THU8_9LACO</name>
<evidence type="ECO:0000256" key="2">
    <source>
        <dbReference type="ARBA" id="ARBA00022723"/>
    </source>
</evidence>
<organism evidence="9 10">
    <name type="scientific">Schleiferilactobacillus shenzhenensis LY-73</name>
    <dbReference type="NCBI Taxonomy" id="1231336"/>
    <lineage>
        <taxon>Bacteria</taxon>
        <taxon>Bacillati</taxon>
        <taxon>Bacillota</taxon>
        <taxon>Bacilli</taxon>
        <taxon>Lactobacillales</taxon>
        <taxon>Lactobacillaceae</taxon>
        <taxon>Schleiferilactobacillus</taxon>
    </lineage>
</organism>
<dbReference type="HOGENOM" id="CLU_021290_1_1_9"/>
<dbReference type="EC" id="3.4.24.-" evidence="6"/>
<evidence type="ECO:0000313" key="10">
    <source>
        <dbReference type="Proteomes" id="UP000030647"/>
    </source>
</evidence>
<evidence type="ECO:0000259" key="7">
    <source>
        <dbReference type="Pfam" id="PF01432"/>
    </source>
</evidence>
<dbReference type="GO" id="GO:0006518">
    <property type="term" value="P:peptide metabolic process"/>
    <property type="evidence" value="ECO:0007669"/>
    <property type="project" value="TreeGrafter"/>
</dbReference>
<comment type="similarity">
    <text evidence="6">Belongs to the peptidase M3B family.</text>
</comment>
<dbReference type="PANTHER" id="PTHR11804">
    <property type="entry name" value="PROTEASE M3 THIMET OLIGOPEPTIDASE-RELATED"/>
    <property type="match status" value="1"/>
</dbReference>
<dbReference type="InterPro" id="IPR004438">
    <property type="entry name" value="Peptidase_M3B"/>
</dbReference>
<dbReference type="Pfam" id="PF01432">
    <property type="entry name" value="Peptidase_M3"/>
    <property type="match status" value="1"/>
</dbReference>
<evidence type="ECO:0000256" key="1">
    <source>
        <dbReference type="ARBA" id="ARBA00022670"/>
    </source>
</evidence>
<dbReference type="RefSeq" id="WP_022530340.1">
    <property type="nucleotide sequence ID" value="NZ_KI271599.1"/>
</dbReference>
<dbReference type="GO" id="GO:0006508">
    <property type="term" value="P:proteolysis"/>
    <property type="evidence" value="ECO:0007669"/>
    <property type="project" value="UniProtKB-KW"/>
</dbReference>
<dbReference type="InterPro" id="IPR013647">
    <property type="entry name" value="OligopepF_N_dom"/>
</dbReference>
<evidence type="ECO:0000256" key="4">
    <source>
        <dbReference type="ARBA" id="ARBA00022833"/>
    </source>
</evidence>
<dbReference type="Pfam" id="PF08439">
    <property type="entry name" value="Peptidase_M3_N"/>
    <property type="match status" value="1"/>
</dbReference>
<dbReference type="PANTHER" id="PTHR11804:SF45">
    <property type="entry name" value="SIMILAR TO OLIGOENDOPEPTIDASE"/>
    <property type="match status" value="1"/>
</dbReference>
<dbReference type="SUPFAM" id="SSF55486">
    <property type="entry name" value="Metalloproteases ('zincins'), catalytic domain"/>
    <property type="match status" value="1"/>
</dbReference>
<feature type="domain" description="Oligopeptidase F N-terminal" evidence="8">
    <location>
        <begin position="119"/>
        <end position="183"/>
    </location>
</feature>
<keyword evidence="1 6" id="KW-0645">Protease</keyword>
<evidence type="ECO:0000256" key="6">
    <source>
        <dbReference type="RuleBase" id="RU368091"/>
    </source>
</evidence>
<evidence type="ECO:0000256" key="3">
    <source>
        <dbReference type="ARBA" id="ARBA00022801"/>
    </source>
</evidence>
<comment type="cofactor">
    <cofactor evidence="6">
        <name>Zn(2+)</name>
        <dbReference type="ChEBI" id="CHEBI:29105"/>
    </cofactor>
    <text evidence="6">Binds 1 zinc ion.</text>
</comment>
<dbReference type="NCBIfam" id="TIGR00181">
    <property type="entry name" value="pepF"/>
    <property type="match status" value="1"/>
</dbReference>
<dbReference type="InterPro" id="IPR042088">
    <property type="entry name" value="OligoPept_F_C"/>
</dbReference>
<dbReference type="STRING" id="1231336.L248_1008"/>
<dbReference type="eggNOG" id="COG1164">
    <property type="taxonomic scope" value="Bacteria"/>
</dbReference>
<dbReference type="Proteomes" id="UP000030647">
    <property type="component" value="Unassembled WGS sequence"/>
</dbReference>
<dbReference type="OrthoDB" id="9766487at2"/>
<comment type="function">
    <text evidence="6">Has oligopeptidase activity and degrades a variety of small bioactive peptides.</text>
</comment>
<reference evidence="10" key="1">
    <citation type="journal article" date="2013" name="Genome Announc.">
        <title>Whole-Genome Sequencing of Lactobacillus shenzhenensis Strain LY-73T.</title>
        <authorList>
            <person name="Lin Z."/>
            <person name="Liu Z."/>
            <person name="Yang R."/>
            <person name="Zou Y."/>
            <person name="Wan D."/>
            <person name="Chen J."/>
            <person name="Guo M."/>
            <person name="Zhao J."/>
            <person name="Fang C."/>
            <person name="Yang R."/>
            <person name="Liu F."/>
        </authorList>
    </citation>
    <scope>NUCLEOTIDE SEQUENCE [LARGE SCALE GENOMIC DNA]</scope>
    <source>
        <strain evidence="10">LY-73</strain>
    </source>
</reference>
<protein>
    <recommendedName>
        <fullName evidence="6">Oligopeptidase F</fullName>
        <ecNumber evidence="6">3.4.24.-</ecNumber>
    </recommendedName>
</protein>
<keyword evidence="4 6" id="KW-0862">Zinc</keyword>
<gene>
    <name evidence="9" type="ORF">L248_1008</name>
</gene>
<sequence>MTEPTALPRRDEVPERYTWDLTALYPTEDDFKKALQEFAEETKKFGAATQGKITDAASALKALPAYSKLYGMQDHLDTYAYLPQAADLTNAHYRALGASAEAVFSQAAAVFTAFTSALSALSEADLDQIAAADPDYEPLVRHLRRDKKIRLTPDTEAALAQLSPTLNAFSTIYGQTRSADMHFPDFTVDGQTYPLSFTMYEDLYAYDPDPTVRRAAFAAFSQVLAQYQNTVAANYYAQVMKEKRLATLRGFASVVDYLVYDQEVPRSFFDRQIDLITDEFGPIMQKYIKHLQKTRGLKEMTFADRLIDLDPDFAPTVSIDDSRRYISQAAAQLGPDYHDMIMRYFPDRWVDFVGNVGKETGGFCAQPYRVHPYILMSWTHNLADIYTLVHELGHAGQGILSARKHGPLAFTPSGYIIEAPSTFNELLLTNSLIAGTDDPRMKRFAYTKLLTNTYFHNFITHLLEAAYQREVYAMVDRGEAFDAKDLNAITRTVFKRFWGDALQLDDNSDLTWMRQSHYYMGLYSYTYSASLTVSTQAFLRIRDHQPGAVQDWLNFLSLGDSLDPIGEAKVAGVDITTDAPLHNTIQYLGSVVDEVLALSKQLDH</sequence>
<dbReference type="Gene3D" id="1.20.140.70">
    <property type="entry name" value="Oligopeptidase f, N-terminal domain"/>
    <property type="match status" value="1"/>
</dbReference>
<keyword evidence="2 6" id="KW-0479">Metal-binding</keyword>
<dbReference type="InterPro" id="IPR045090">
    <property type="entry name" value="Pept_M3A_M3B"/>
</dbReference>
<dbReference type="EMBL" id="KI271599">
    <property type="protein sequence ID" value="ERL64346.1"/>
    <property type="molecule type" value="Genomic_DNA"/>
</dbReference>
<dbReference type="InterPro" id="IPR034009">
    <property type="entry name" value="M3B_PepF_4"/>
</dbReference>
<accession>U4THU8</accession>
<keyword evidence="10" id="KW-1185">Reference proteome</keyword>
<dbReference type="Gene3D" id="1.10.1370.20">
    <property type="entry name" value="Oligoendopeptidase f, C-terminal domain"/>
    <property type="match status" value="1"/>
</dbReference>
<keyword evidence="3 6" id="KW-0378">Hydrolase</keyword>
<dbReference type="InterPro" id="IPR001567">
    <property type="entry name" value="Pept_M3A_M3B_dom"/>
</dbReference>
<feature type="domain" description="Peptidase M3A/M3B catalytic" evidence="7">
    <location>
        <begin position="204"/>
        <end position="585"/>
    </location>
</feature>
<keyword evidence="5 6" id="KW-0482">Metalloprotease</keyword>
<dbReference type="GO" id="GO:0004222">
    <property type="term" value="F:metalloendopeptidase activity"/>
    <property type="evidence" value="ECO:0007669"/>
    <property type="project" value="UniProtKB-UniRule"/>
</dbReference>
<evidence type="ECO:0000259" key="8">
    <source>
        <dbReference type="Pfam" id="PF08439"/>
    </source>
</evidence>
<dbReference type="AlphaFoldDB" id="U4THU8"/>
<evidence type="ECO:0000256" key="5">
    <source>
        <dbReference type="ARBA" id="ARBA00023049"/>
    </source>
</evidence>
<proteinExistence type="inferred from homology"/>